<evidence type="ECO:0000313" key="5">
    <source>
        <dbReference type="Proteomes" id="UP000216316"/>
    </source>
</evidence>
<proteinExistence type="predicted"/>
<reference evidence="2 5" key="2">
    <citation type="submission" date="2017-05" db="EMBL/GenBank/DDBJ databases">
        <authorList>
            <person name="Lin X.B."/>
            <person name="Stothard P."/>
            <person name="Tasseva G."/>
            <person name="Walter J."/>
        </authorList>
    </citation>
    <scope>NUCLEOTIDE SEQUENCE [LARGE SCALE GENOMIC DNA]</scope>
    <source>
        <strain evidence="2 5">609u</strain>
    </source>
</reference>
<dbReference type="InterPro" id="IPR029063">
    <property type="entry name" value="SAM-dependent_MTases_sf"/>
</dbReference>
<keyword evidence="5" id="KW-1185">Reference proteome</keyword>
<dbReference type="Gene3D" id="3.40.50.150">
    <property type="entry name" value="Vaccinia Virus protein VP39"/>
    <property type="match status" value="1"/>
</dbReference>
<dbReference type="Proteomes" id="UP000215828">
    <property type="component" value="Unassembled WGS sequence"/>
</dbReference>
<dbReference type="GO" id="GO:0032259">
    <property type="term" value="P:methylation"/>
    <property type="evidence" value="ECO:0007669"/>
    <property type="project" value="UniProtKB-KW"/>
</dbReference>
<accession>A0A256L905</accession>
<dbReference type="AlphaFoldDB" id="A0A256L905"/>
<evidence type="ECO:0000313" key="4">
    <source>
        <dbReference type="Proteomes" id="UP000215828"/>
    </source>
</evidence>
<evidence type="ECO:0000313" key="2">
    <source>
        <dbReference type="EMBL" id="OYR86878.1"/>
    </source>
</evidence>
<keyword evidence="3" id="KW-0489">Methyltransferase</keyword>
<organism evidence="3 4">
    <name type="scientific">Lactobacillus taiwanensis</name>
    <dbReference type="NCBI Taxonomy" id="508451"/>
    <lineage>
        <taxon>Bacteria</taxon>
        <taxon>Bacillati</taxon>
        <taxon>Bacillota</taxon>
        <taxon>Bacilli</taxon>
        <taxon>Lactobacillales</taxon>
        <taxon>Lactobacillaceae</taxon>
        <taxon>Lactobacillus</taxon>
    </lineage>
</organism>
<dbReference type="EMBL" id="NGNX01000063">
    <property type="protein sequence ID" value="OYR89885.1"/>
    <property type="molecule type" value="Genomic_DNA"/>
</dbReference>
<dbReference type="RefSeq" id="WP_094497245.1">
    <property type="nucleotide sequence ID" value="NZ_NGNV01000063.1"/>
</dbReference>
<reference evidence="3 4" key="1">
    <citation type="submission" date="2017-04" db="EMBL/GenBank/DDBJ databases">
        <authorList>
            <person name="Afonso C.L."/>
            <person name="Miller P.J."/>
            <person name="Scott M.A."/>
            <person name="Spackman E."/>
            <person name="Goraichik I."/>
            <person name="Dimitrov K.M."/>
            <person name="Suarez D.L."/>
            <person name="Swayne D.E."/>
        </authorList>
    </citation>
    <scope>NUCLEOTIDE SEQUENCE [LARGE SCALE GENOMIC DNA]</scope>
    <source>
        <strain evidence="3 4">609q</strain>
    </source>
</reference>
<sequence length="159" mass="18527">MKILDMCCGSKMFWYEKHEPHTTYMDIRKATYTAMDRGKERKIEISPDIQADFRNMPFEDNTFDLVVFDPPHLIRAGKNSWLAKKYGVLDKLQGMNDLVKGFNEGMRVLKPTGTLLFKWNQDQIPFSNIIKMLAKNGYQPILGDKRSKTKWSVFIKQGV</sequence>
<dbReference type="Proteomes" id="UP000216316">
    <property type="component" value="Unassembled WGS sequence"/>
</dbReference>
<evidence type="ECO:0000313" key="3">
    <source>
        <dbReference type="EMBL" id="OYR89885.1"/>
    </source>
</evidence>
<dbReference type="EMBL" id="NGNV01000063">
    <property type="protein sequence ID" value="OYR86878.1"/>
    <property type="molecule type" value="Genomic_DNA"/>
</dbReference>
<dbReference type="SUPFAM" id="SSF53335">
    <property type="entry name" value="S-adenosyl-L-methionine-dependent methyltransferases"/>
    <property type="match status" value="1"/>
</dbReference>
<dbReference type="InterPro" id="IPR013216">
    <property type="entry name" value="Methyltransf_11"/>
</dbReference>
<comment type="caution">
    <text evidence="3">The sequence shown here is derived from an EMBL/GenBank/DDBJ whole genome shotgun (WGS) entry which is preliminary data.</text>
</comment>
<reference evidence="4 5" key="3">
    <citation type="submission" date="2017-09" db="EMBL/GenBank/DDBJ databases">
        <title>Tripartite evolution among Lactobacillus johnsonii, Lactobacillus taiwanensis, Lactobacillus reuteri and their rodent host.</title>
        <authorList>
            <person name="Wang T."/>
            <person name="Knowles S."/>
            <person name="Cheng C."/>
        </authorList>
    </citation>
    <scope>NUCLEOTIDE SEQUENCE [LARGE SCALE GENOMIC DNA]</scope>
    <source>
        <strain evidence="3 4">609q</strain>
        <strain evidence="2 5">609u</strain>
    </source>
</reference>
<name>A0A256L905_9LACO</name>
<evidence type="ECO:0000259" key="1">
    <source>
        <dbReference type="Pfam" id="PF08241"/>
    </source>
</evidence>
<dbReference type="Pfam" id="PF08241">
    <property type="entry name" value="Methyltransf_11"/>
    <property type="match status" value="1"/>
</dbReference>
<gene>
    <name evidence="2" type="ORF">CBF53_10535</name>
    <name evidence="3" type="ORF">CBF70_10955</name>
</gene>
<dbReference type="GO" id="GO:0008757">
    <property type="term" value="F:S-adenosylmethionine-dependent methyltransferase activity"/>
    <property type="evidence" value="ECO:0007669"/>
    <property type="project" value="InterPro"/>
</dbReference>
<keyword evidence="3" id="KW-0808">Transferase</keyword>
<feature type="domain" description="Methyltransferase type 11" evidence="1">
    <location>
        <begin position="6"/>
        <end position="67"/>
    </location>
</feature>
<protein>
    <submittedName>
        <fullName evidence="3">SAM-dependent methyltransferase</fullName>
    </submittedName>
</protein>